<name>A0A815LS02_9BILA</name>
<dbReference type="PROSITE" id="PS50181">
    <property type="entry name" value="FBOX"/>
    <property type="match status" value="1"/>
</dbReference>
<dbReference type="InterPro" id="IPR001810">
    <property type="entry name" value="F-box_dom"/>
</dbReference>
<evidence type="ECO:0000313" key="2">
    <source>
        <dbReference type="EMBL" id="CAF1410512.1"/>
    </source>
</evidence>
<evidence type="ECO:0000259" key="1">
    <source>
        <dbReference type="PROSITE" id="PS50181"/>
    </source>
</evidence>
<dbReference type="SUPFAM" id="SSF52047">
    <property type="entry name" value="RNI-like"/>
    <property type="match status" value="1"/>
</dbReference>
<dbReference type="OrthoDB" id="10047507at2759"/>
<organism evidence="2 3">
    <name type="scientific">Rotaria magnacalcarata</name>
    <dbReference type="NCBI Taxonomy" id="392030"/>
    <lineage>
        <taxon>Eukaryota</taxon>
        <taxon>Metazoa</taxon>
        <taxon>Spiralia</taxon>
        <taxon>Gnathifera</taxon>
        <taxon>Rotifera</taxon>
        <taxon>Eurotatoria</taxon>
        <taxon>Bdelloidea</taxon>
        <taxon>Philodinida</taxon>
        <taxon>Philodinidae</taxon>
        <taxon>Rotaria</taxon>
    </lineage>
</organism>
<dbReference type="AlphaFoldDB" id="A0A815LS02"/>
<proteinExistence type="predicted"/>
<sequence length="532" mass="61613">MNNSMIRIVDIPEEMLLAIFKKLNNIDILYSLVGVNQKLDKVACDIGFTRTIDLTMSSSDEAEYSGTNTILDRFCMHILPRIYQNIEYLIIQGCYSQRVLHASIYPNLRKLTLINLELKMASHIFNGKSPFIQIFKRQISDLVVTINNKIANKPKKKLAIGVYFNIFGLIENLKYLDFNVNNIYPFPRPLLSGLSSTTCCLPKIAYLRIKMHNFNDCRWLLDGRLSQLHTCIVDVDYIRKSSMIINNTNTPLKLKSFSLYVRHPTVEFDNQVVPLLRRMVHTETLTLSLFVVRRTSFLDGTYLADSVINHMSRLHTFIFDIVTRGTMTNAEIQPSADDIRRTFVQIGIHVDCYMEYNSHGIGRCHVYSLPFTMTHIHIITYNFPGGMFINVRVLRIIDFVHSFDQAFFARISHAFPLLSHLSLTITAELKEKPSRQLKSVEETRSIVEYSRLTELTFFDAHIDYVEQFLSGLCTHLPCLSKLFVEYEHLNIVTENFTRNATRMNCAKLKYITFDPEIEMVHSKDFSLYFPSL</sequence>
<comment type="caution">
    <text evidence="2">The sequence shown here is derived from an EMBL/GenBank/DDBJ whole genome shotgun (WGS) entry which is preliminary data.</text>
</comment>
<evidence type="ECO:0000313" key="3">
    <source>
        <dbReference type="Proteomes" id="UP000663834"/>
    </source>
</evidence>
<protein>
    <recommendedName>
        <fullName evidence="1">F-box domain-containing protein</fullName>
    </recommendedName>
</protein>
<accession>A0A815LS02</accession>
<dbReference type="Proteomes" id="UP000663834">
    <property type="component" value="Unassembled WGS sequence"/>
</dbReference>
<feature type="domain" description="F-box" evidence="1">
    <location>
        <begin position="5"/>
        <end position="52"/>
    </location>
</feature>
<gene>
    <name evidence="2" type="ORF">KQP761_LOCUS10128</name>
</gene>
<dbReference type="EMBL" id="CAJNOW010004261">
    <property type="protein sequence ID" value="CAF1410512.1"/>
    <property type="molecule type" value="Genomic_DNA"/>
</dbReference>
<reference evidence="2" key="1">
    <citation type="submission" date="2021-02" db="EMBL/GenBank/DDBJ databases">
        <authorList>
            <person name="Nowell W R."/>
        </authorList>
    </citation>
    <scope>NUCLEOTIDE SEQUENCE</scope>
</reference>